<dbReference type="InterPro" id="IPR038765">
    <property type="entry name" value="Papain-like_cys_pep_sf"/>
</dbReference>
<keyword evidence="9" id="KW-1185">Reference proteome</keyword>
<comment type="similarity">
    <text evidence="1">Belongs to the peptidase C40 family.</text>
</comment>
<keyword evidence="2" id="KW-0645">Protease</keyword>
<dbReference type="Gene3D" id="3.90.1720.10">
    <property type="entry name" value="endopeptidase domain like (from Nostoc punctiforme)"/>
    <property type="match status" value="1"/>
</dbReference>
<dbReference type="Gene3D" id="6.10.250.3150">
    <property type="match status" value="1"/>
</dbReference>
<evidence type="ECO:0000313" key="9">
    <source>
        <dbReference type="Proteomes" id="UP000642070"/>
    </source>
</evidence>
<evidence type="ECO:0000256" key="6">
    <source>
        <dbReference type="SAM" id="SignalP"/>
    </source>
</evidence>
<dbReference type="PANTHER" id="PTHR47359:SF3">
    <property type="entry name" value="NLP_P60 DOMAIN-CONTAINING PROTEIN-RELATED"/>
    <property type="match status" value="1"/>
</dbReference>
<evidence type="ECO:0000256" key="1">
    <source>
        <dbReference type="ARBA" id="ARBA00007074"/>
    </source>
</evidence>
<proteinExistence type="inferred from homology"/>
<evidence type="ECO:0000256" key="2">
    <source>
        <dbReference type="ARBA" id="ARBA00022670"/>
    </source>
</evidence>
<dbReference type="InterPro" id="IPR000064">
    <property type="entry name" value="NLP_P60_dom"/>
</dbReference>
<evidence type="ECO:0000256" key="3">
    <source>
        <dbReference type="ARBA" id="ARBA00022801"/>
    </source>
</evidence>
<dbReference type="SUPFAM" id="SSF54001">
    <property type="entry name" value="Cysteine proteinases"/>
    <property type="match status" value="1"/>
</dbReference>
<feature type="chain" id="PRO_5039284614" description="NlpC/P60 domain-containing protein" evidence="6">
    <location>
        <begin position="27"/>
        <end position="326"/>
    </location>
</feature>
<dbReference type="PROSITE" id="PS51935">
    <property type="entry name" value="NLPC_P60"/>
    <property type="match status" value="1"/>
</dbReference>
<evidence type="ECO:0000313" key="8">
    <source>
        <dbReference type="EMBL" id="GGM59114.1"/>
    </source>
</evidence>
<dbReference type="Proteomes" id="UP000642070">
    <property type="component" value="Unassembled WGS sequence"/>
</dbReference>
<keyword evidence="3" id="KW-0378">Hydrolase</keyword>
<feature type="compositionally biased region" description="Pro residues" evidence="5">
    <location>
        <begin position="199"/>
        <end position="210"/>
    </location>
</feature>
<reference evidence="8" key="1">
    <citation type="journal article" date="2014" name="Int. J. Syst. Evol. Microbiol.">
        <title>Complete genome sequence of Corynebacterium casei LMG S-19264T (=DSM 44701T), isolated from a smear-ripened cheese.</title>
        <authorList>
            <consortium name="US DOE Joint Genome Institute (JGI-PGF)"/>
            <person name="Walter F."/>
            <person name="Albersmeier A."/>
            <person name="Kalinowski J."/>
            <person name="Ruckert C."/>
        </authorList>
    </citation>
    <scope>NUCLEOTIDE SEQUENCE</scope>
    <source>
        <strain evidence="8">JCM 19831</strain>
    </source>
</reference>
<accession>A0A917U526</accession>
<organism evidence="8 9">
    <name type="scientific">Dactylosporangium sucinum</name>
    <dbReference type="NCBI Taxonomy" id="1424081"/>
    <lineage>
        <taxon>Bacteria</taxon>
        <taxon>Bacillati</taxon>
        <taxon>Actinomycetota</taxon>
        <taxon>Actinomycetes</taxon>
        <taxon>Micromonosporales</taxon>
        <taxon>Micromonosporaceae</taxon>
        <taxon>Dactylosporangium</taxon>
    </lineage>
</organism>
<dbReference type="Pfam" id="PF00877">
    <property type="entry name" value="NLPC_P60"/>
    <property type="match status" value="1"/>
</dbReference>
<evidence type="ECO:0000256" key="5">
    <source>
        <dbReference type="SAM" id="MobiDB-lite"/>
    </source>
</evidence>
<dbReference type="GO" id="GO:0008234">
    <property type="term" value="F:cysteine-type peptidase activity"/>
    <property type="evidence" value="ECO:0007669"/>
    <property type="project" value="UniProtKB-KW"/>
</dbReference>
<dbReference type="RefSeq" id="WP_190254372.1">
    <property type="nucleotide sequence ID" value="NZ_BMPI01000042.1"/>
</dbReference>
<feature type="signal peptide" evidence="6">
    <location>
        <begin position="1"/>
        <end position="26"/>
    </location>
</feature>
<evidence type="ECO:0000259" key="7">
    <source>
        <dbReference type="PROSITE" id="PS51935"/>
    </source>
</evidence>
<feature type="region of interest" description="Disordered" evidence="5">
    <location>
        <begin position="191"/>
        <end position="214"/>
    </location>
</feature>
<name>A0A917U526_9ACTN</name>
<feature type="domain" description="NlpC/P60" evidence="7">
    <location>
        <begin position="212"/>
        <end position="326"/>
    </location>
</feature>
<gene>
    <name evidence="8" type="ORF">GCM10007977_070790</name>
</gene>
<keyword evidence="4" id="KW-0788">Thiol protease</keyword>
<dbReference type="InterPro" id="IPR051794">
    <property type="entry name" value="PG_Endopeptidase_C40"/>
</dbReference>
<evidence type="ECO:0000256" key="4">
    <source>
        <dbReference type="ARBA" id="ARBA00022807"/>
    </source>
</evidence>
<sequence>MSNGRTLLRSLLVGMTVAAVVAPACAAHADPTAAEIQVQIDDGNRKVELIVEEYNKVNGDLTATQAALTDLDAKLRPLQAQMAAAQVNVEQVAVSAYKTGSHLRTLSVVLGAGSSEGFVDQLGTLRQISHNQQAELDTFTAAKKAYDAEQQRLNTLLTTQQTQKGELETRRKQIEADIARLDALQDKVNAEEAAKKKPAPPATNPGPPPAVSGQAGKAVSYAWAQLGKKYVWGTAGPNTFDCSGLTMMAWKAAGVTLPHNAAQQWGKVKHISRSQLAPGDLVFYNGLGHVGIYIGNNQIIHAPNSRTVVKVAPIDVDPLYGYGRPG</sequence>
<keyword evidence="6" id="KW-0732">Signal</keyword>
<protein>
    <recommendedName>
        <fullName evidence="7">NlpC/P60 domain-containing protein</fullName>
    </recommendedName>
</protein>
<dbReference type="PANTHER" id="PTHR47359">
    <property type="entry name" value="PEPTIDOGLYCAN DL-ENDOPEPTIDASE CWLO"/>
    <property type="match status" value="1"/>
</dbReference>
<dbReference type="GO" id="GO:0006508">
    <property type="term" value="P:proteolysis"/>
    <property type="evidence" value="ECO:0007669"/>
    <property type="project" value="UniProtKB-KW"/>
</dbReference>
<dbReference type="AlphaFoldDB" id="A0A917U526"/>
<dbReference type="EMBL" id="BMPI01000042">
    <property type="protein sequence ID" value="GGM59114.1"/>
    <property type="molecule type" value="Genomic_DNA"/>
</dbReference>
<comment type="caution">
    <text evidence="8">The sequence shown here is derived from an EMBL/GenBank/DDBJ whole genome shotgun (WGS) entry which is preliminary data.</text>
</comment>
<reference evidence="8" key="2">
    <citation type="submission" date="2020-09" db="EMBL/GenBank/DDBJ databases">
        <authorList>
            <person name="Sun Q."/>
            <person name="Ohkuma M."/>
        </authorList>
    </citation>
    <scope>NUCLEOTIDE SEQUENCE</scope>
    <source>
        <strain evidence="8">JCM 19831</strain>
    </source>
</reference>